<dbReference type="Proteomes" id="UP000034349">
    <property type="component" value="Unassembled WGS sequence"/>
</dbReference>
<keyword evidence="1" id="KW-0472">Membrane</keyword>
<proteinExistence type="predicted"/>
<dbReference type="Pfam" id="PF13489">
    <property type="entry name" value="Methyltransf_23"/>
    <property type="match status" value="1"/>
</dbReference>
<organism evidence="2 3">
    <name type="scientific">Candidatus Roizmanbacteria bacterium GW2011_GWA2_32_13</name>
    <dbReference type="NCBI Taxonomy" id="1618475"/>
    <lineage>
        <taxon>Bacteria</taxon>
        <taxon>Candidatus Roizmaniibacteriota</taxon>
    </lineage>
</organism>
<feature type="transmembrane region" description="Helical" evidence="1">
    <location>
        <begin position="209"/>
        <end position="233"/>
    </location>
</feature>
<dbReference type="AlphaFoldDB" id="A0A0F9ZE44"/>
<protein>
    <submittedName>
        <fullName evidence="2">Methylase involved in ubiquinone/menaquinone biosynthesis</fullName>
    </submittedName>
</protein>
<evidence type="ECO:0000313" key="2">
    <source>
        <dbReference type="EMBL" id="KKP37071.1"/>
    </source>
</evidence>
<comment type="caution">
    <text evidence="2">The sequence shown here is derived from an EMBL/GenBank/DDBJ whole genome shotgun (WGS) entry which is preliminary data.</text>
</comment>
<dbReference type="SUPFAM" id="SSF53335">
    <property type="entry name" value="S-adenosyl-L-methionine-dependent methyltransferases"/>
    <property type="match status" value="1"/>
</dbReference>
<dbReference type="InterPro" id="IPR029063">
    <property type="entry name" value="SAM-dependent_MTases_sf"/>
</dbReference>
<keyword evidence="2" id="KW-0808">Transferase</keyword>
<dbReference type="GO" id="GO:0008168">
    <property type="term" value="F:methyltransferase activity"/>
    <property type="evidence" value="ECO:0007669"/>
    <property type="project" value="UniProtKB-KW"/>
</dbReference>
<dbReference type="GO" id="GO:0032259">
    <property type="term" value="P:methylation"/>
    <property type="evidence" value="ECO:0007669"/>
    <property type="project" value="UniProtKB-KW"/>
</dbReference>
<keyword evidence="1" id="KW-0812">Transmembrane</keyword>
<evidence type="ECO:0000256" key="1">
    <source>
        <dbReference type="SAM" id="Phobius"/>
    </source>
</evidence>
<dbReference type="EMBL" id="LBOK01000008">
    <property type="protein sequence ID" value="KKP37071.1"/>
    <property type="molecule type" value="Genomic_DNA"/>
</dbReference>
<keyword evidence="2" id="KW-0489">Methyltransferase</keyword>
<sequence length="250" mass="29344">MKKLIKKLFKKPHLWLLNYITERKFNPMFSGIFINPFYFARKGLRDNIKLFTPRISGKILDVGCGTKPYKNIFLYEKYDGLEIDTSRTRANGQAEYYYDGQVFPFENDSYDAVLCNQVLEHIFEPSIFLKEINRVLKKGGLLLLTVPFVWDEHEQPYDYTRYTSFGISDILRWHDFKILEQRKSVNGIKAVFQLANGYVYKKTHSKSMYINILITIILMSPINMLGLFLSYILPTSVDLYLDNVILAQKN</sequence>
<name>A0A0F9ZE44_9BACT</name>
<dbReference type="Gene3D" id="3.40.50.150">
    <property type="entry name" value="Vaccinia Virus protein VP39"/>
    <property type="match status" value="1"/>
</dbReference>
<keyword evidence="1" id="KW-1133">Transmembrane helix</keyword>
<keyword evidence="2" id="KW-0830">Ubiquinone</keyword>
<gene>
    <name evidence="2" type="ORF">UR23_C0008G0004</name>
</gene>
<accession>A0A0F9ZE44</accession>
<evidence type="ECO:0000313" key="3">
    <source>
        <dbReference type="Proteomes" id="UP000034349"/>
    </source>
</evidence>
<dbReference type="PATRIC" id="fig|1618475.3.peg.129"/>
<reference evidence="2 3" key="1">
    <citation type="journal article" date="2015" name="Nature">
        <title>rRNA introns, odd ribosomes, and small enigmatic genomes across a large radiation of phyla.</title>
        <authorList>
            <person name="Brown C.T."/>
            <person name="Hug L.A."/>
            <person name="Thomas B.C."/>
            <person name="Sharon I."/>
            <person name="Castelle C.J."/>
            <person name="Singh A."/>
            <person name="Wilkins M.J."/>
            <person name="Williams K.H."/>
            <person name="Banfield J.F."/>
        </authorList>
    </citation>
    <scope>NUCLEOTIDE SEQUENCE [LARGE SCALE GENOMIC DNA]</scope>
</reference>